<organism evidence="2">
    <name type="scientific">Anguilla anguilla</name>
    <name type="common">European freshwater eel</name>
    <name type="synonym">Muraena anguilla</name>
    <dbReference type="NCBI Taxonomy" id="7936"/>
    <lineage>
        <taxon>Eukaryota</taxon>
        <taxon>Metazoa</taxon>
        <taxon>Chordata</taxon>
        <taxon>Craniata</taxon>
        <taxon>Vertebrata</taxon>
        <taxon>Euteleostomi</taxon>
        <taxon>Actinopterygii</taxon>
        <taxon>Neopterygii</taxon>
        <taxon>Teleostei</taxon>
        <taxon>Anguilliformes</taxon>
        <taxon>Anguillidae</taxon>
        <taxon>Anguilla</taxon>
    </lineage>
</organism>
<protein>
    <submittedName>
        <fullName evidence="2">Uncharacterized protein</fullName>
    </submittedName>
</protein>
<evidence type="ECO:0000256" key="1">
    <source>
        <dbReference type="SAM" id="MobiDB-lite"/>
    </source>
</evidence>
<dbReference type="AlphaFoldDB" id="A0A0E9PIE1"/>
<dbReference type="EMBL" id="GBXM01104308">
    <property type="protein sequence ID" value="JAH04269.1"/>
    <property type="molecule type" value="Transcribed_RNA"/>
</dbReference>
<name>A0A0E9PIE1_ANGAN</name>
<feature type="region of interest" description="Disordered" evidence="1">
    <location>
        <begin position="1"/>
        <end position="29"/>
    </location>
</feature>
<sequence>MRNSSKDTHNAISNKSTLRDSSRSFCYGF</sequence>
<proteinExistence type="predicted"/>
<accession>A0A0E9PIE1</accession>
<reference evidence="2" key="2">
    <citation type="journal article" date="2015" name="Fish Shellfish Immunol.">
        <title>Early steps in the European eel (Anguilla anguilla)-Vibrio vulnificus interaction in the gills: Role of the RtxA13 toxin.</title>
        <authorList>
            <person name="Callol A."/>
            <person name="Pajuelo D."/>
            <person name="Ebbesson L."/>
            <person name="Teles M."/>
            <person name="MacKenzie S."/>
            <person name="Amaro C."/>
        </authorList>
    </citation>
    <scope>NUCLEOTIDE SEQUENCE</scope>
</reference>
<evidence type="ECO:0000313" key="2">
    <source>
        <dbReference type="EMBL" id="JAH04269.1"/>
    </source>
</evidence>
<reference evidence="2" key="1">
    <citation type="submission" date="2014-11" db="EMBL/GenBank/DDBJ databases">
        <authorList>
            <person name="Amaro Gonzalez C."/>
        </authorList>
    </citation>
    <scope>NUCLEOTIDE SEQUENCE</scope>
</reference>